<dbReference type="KEGG" id="buz:AYM40_26440"/>
<feature type="binding site" evidence="1">
    <location>
        <position position="334"/>
    </location>
    <ligand>
        <name>Zn(2+)</name>
        <dbReference type="ChEBI" id="CHEBI:29105"/>
    </ligand>
</feature>
<dbReference type="Gene3D" id="1.50.10.20">
    <property type="match status" value="1"/>
</dbReference>
<dbReference type="OrthoDB" id="9765195at2"/>
<proteinExistence type="predicted"/>
<dbReference type="InterPro" id="IPR007822">
    <property type="entry name" value="LANC-like"/>
</dbReference>
<keyword evidence="3" id="KW-1185">Reference proteome</keyword>
<dbReference type="PANTHER" id="PTHR12736">
    <property type="entry name" value="LANC-LIKE PROTEIN"/>
    <property type="match status" value="1"/>
</dbReference>
<dbReference type="EMBL" id="CP014579">
    <property type="protein sequence ID" value="ANB75848.1"/>
    <property type="molecule type" value="Genomic_DNA"/>
</dbReference>
<dbReference type="CDD" id="cd04434">
    <property type="entry name" value="LanC_like"/>
    <property type="match status" value="1"/>
</dbReference>
<dbReference type="GO" id="GO:0031179">
    <property type="term" value="P:peptide modification"/>
    <property type="evidence" value="ECO:0007669"/>
    <property type="project" value="InterPro"/>
</dbReference>
<reference evidence="2 3" key="1">
    <citation type="journal article" date="2016" name="Gene">
        <title>PacBio SMRT assembly of a complex multi-replicon genome reveals chlorocatechol degradative operon in a region of genome plasticity.</title>
        <authorList>
            <person name="Ricker N."/>
            <person name="Shen S.Y."/>
            <person name="Goordial J."/>
            <person name="Jin S."/>
            <person name="Fulthorpe R.R."/>
        </authorList>
    </citation>
    <scope>NUCLEOTIDE SEQUENCE [LARGE SCALE GENOMIC DNA]</scope>
    <source>
        <strain evidence="2 3">OLGA172</strain>
    </source>
</reference>
<dbReference type="GO" id="GO:0005886">
    <property type="term" value="C:plasma membrane"/>
    <property type="evidence" value="ECO:0007669"/>
    <property type="project" value="TreeGrafter"/>
</dbReference>
<dbReference type="GO" id="GO:0046872">
    <property type="term" value="F:metal ion binding"/>
    <property type="evidence" value="ECO:0007669"/>
    <property type="project" value="UniProtKB-KW"/>
</dbReference>
<dbReference type="PANTHER" id="PTHR12736:SF7">
    <property type="entry name" value="LANC-LIKE PROTEIN 3"/>
    <property type="match status" value="1"/>
</dbReference>
<evidence type="ECO:0000313" key="3">
    <source>
        <dbReference type="Proteomes" id="UP000076852"/>
    </source>
</evidence>
<keyword evidence="1" id="KW-0862">Zinc</keyword>
<evidence type="ECO:0000313" key="2">
    <source>
        <dbReference type="EMBL" id="ANB75848.1"/>
    </source>
</evidence>
<dbReference type="Pfam" id="PF05147">
    <property type="entry name" value="LANC_like"/>
    <property type="match status" value="1"/>
</dbReference>
<dbReference type="STRING" id="1804984.AYM40_26440"/>
<evidence type="ECO:0000256" key="1">
    <source>
        <dbReference type="PIRSR" id="PIRSR607822-1"/>
    </source>
</evidence>
<keyword evidence="1" id="KW-0479">Metal-binding</keyword>
<dbReference type="SMART" id="SM01260">
    <property type="entry name" value="LANC_like"/>
    <property type="match status" value="1"/>
</dbReference>
<sequence>MSTNTSAFDAALKVHRWLETQKRIHTTGINWPAHGTLPPEEQLNVYYGGAGVALFYLGLYQQTKVDAYLALARQAADYLVANLPAKLDTQRRHESSYSNLRVDDQPGLYFGIGGVGVLLSQLQAIPGHARYGEGARRVAKLIVDAAQESGAGVAWSDVRDITTGSAGIGITLLALSRCMDFPVTRELAIASGRRLLELAIPDGGGLRWEWEERERLVHPNFAHGAAGTGYFLLTLYQETGDKAFLDAALAGAAYLHSVARHDGLICHSLNCTPDLFYLGWCHGPVGTGRFYYRLWQTQGDAVWLERLFQLAEAVVGTGIPDAATDGLWNNVGICCGSAGVAEFFLDLYVLARGLCRSDAPSYLAFAQRLVDNILERGIDDDDGLRWTQAEHRTLPELLTTQTGYMQGAAGVGSVLIYFDALNRASTIDEIDACAMQRLRLPDSPVFRAVSH</sequence>
<feature type="binding site" evidence="1">
    <location>
        <position position="281"/>
    </location>
    <ligand>
        <name>Zn(2+)</name>
        <dbReference type="ChEBI" id="CHEBI:29105"/>
    </ligand>
</feature>
<protein>
    <recommendedName>
        <fullName evidence="4">Lanthionine synthetase</fullName>
    </recommendedName>
</protein>
<gene>
    <name evidence="2" type="ORF">AYM40_26440</name>
</gene>
<name>A0A160FT59_9BURK</name>
<dbReference type="RefSeq" id="WP_063499116.1">
    <property type="nucleotide sequence ID" value="NZ_CP014579.1"/>
</dbReference>
<dbReference type="PRINTS" id="PR01950">
    <property type="entry name" value="LANCSUPER"/>
</dbReference>
<organism evidence="2 3">
    <name type="scientific">Paraburkholderia phytofirmans OLGA172</name>
    <dbReference type="NCBI Taxonomy" id="1417228"/>
    <lineage>
        <taxon>Bacteria</taxon>
        <taxon>Pseudomonadati</taxon>
        <taxon>Pseudomonadota</taxon>
        <taxon>Betaproteobacteria</taxon>
        <taxon>Burkholderiales</taxon>
        <taxon>Burkholderiaceae</taxon>
        <taxon>Paraburkholderia</taxon>
    </lineage>
</organism>
<dbReference type="Proteomes" id="UP000076852">
    <property type="component" value="Chromosome 2"/>
</dbReference>
<evidence type="ECO:0008006" key="4">
    <source>
        <dbReference type="Google" id="ProtNLM"/>
    </source>
</evidence>
<accession>A0A160FT59</accession>
<dbReference type="SUPFAM" id="SSF158745">
    <property type="entry name" value="LanC-like"/>
    <property type="match status" value="1"/>
</dbReference>
<dbReference type="AlphaFoldDB" id="A0A160FT59"/>